<organism evidence="7 8">
    <name type="scientific">Pedobacter steynii</name>
    <dbReference type="NCBI Taxonomy" id="430522"/>
    <lineage>
        <taxon>Bacteria</taxon>
        <taxon>Pseudomonadati</taxon>
        <taxon>Bacteroidota</taxon>
        <taxon>Sphingobacteriia</taxon>
        <taxon>Sphingobacteriales</taxon>
        <taxon>Sphingobacteriaceae</taxon>
        <taxon>Pedobacter</taxon>
    </lineage>
</organism>
<dbReference type="InterPro" id="IPR013249">
    <property type="entry name" value="RNA_pol_sigma70_r4_t2"/>
</dbReference>
<sequence>MKSLTDPALLALLKQDNDEAFNEIYARYWDVVYAIACKKLNNREEAKDVVHDLFMLIWIKRHSLKITTTFIGYIYVILKNKLTDLNRRQTLRIKHDVELVKTREETGHSLFEQFASKDTAQHLQLEIQNMPAGMRKVFLMSREDDLSVNEIAGKLSISSQTVKNQITSALKRLKSKYPFH</sequence>
<dbReference type="EMBL" id="CP017141">
    <property type="protein sequence ID" value="AOM76295.1"/>
    <property type="molecule type" value="Genomic_DNA"/>
</dbReference>
<protein>
    <recommendedName>
        <fullName evidence="9">RNA polymerase sigma-70 factor, ECF subfamily</fullName>
    </recommendedName>
</protein>
<evidence type="ECO:0000256" key="4">
    <source>
        <dbReference type="ARBA" id="ARBA00023163"/>
    </source>
</evidence>
<dbReference type="GO" id="GO:0006352">
    <property type="term" value="P:DNA-templated transcription initiation"/>
    <property type="evidence" value="ECO:0007669"/>
    <property type="project" value="InterPro"/>
</dbReference>
<feature type="domain" description="RNA polymerase sigma factor 70 region 4 type 2" evidence="6">
    <location>
        <begin position="123"/>
        <end position="173"/>
    </location>
</feature>
<dbReference type="InterPro" id="IPR013324">
    <property type="entry name" value="RNA_pol_sigma_r3/r4-like"/>
</dbReference>
<evidence type="ECO:0000256" key="2">
    <source>
        <dbReference type="ARBA" id="ARBA00023015"/>
    </source>
</evidence>
<dbReference type="InterPro" id="IPR014327">
    <property type="entry name" value="RNA_pol_sigma70_bacteroid"/>
</dbReference>
<evidence type="ECO:0008006" key="9">
    <source>
        <dbReference type="Google" id="ProtNLM"/>
    </source>
</evidence>
<dbReference type="KEGG" id="psty:BFS30_03455"/>
<dbReference type="GO" id="GO:0016987">
    <property type="term" value="F:sigma factor activity"/>
    <property type="evidence" value="ECO:0007669"/>
    <property type="project" value="UniProtKB-KW"/>
</dbReference>
<keyword evidence="4" id="KW-0804">Transcription</keyword>
<dbReference type="InterPro" id="IPR039425">
    <property type="entry name" value="RNA_pol_sigma-70-like"/>
</dbReference>
<keyword evidence="3" id="KW-0731">Sigma factor</keyword>
<dbReference type="PANTHER" id="PTHR43133">
    <property type="entry name" value="RNA POLYMERASE ECF-TYPE SIGMA FACTO"/>
    <property type="match status" value="1"/>
</dbReference>
<dbReference type="InterPro" id="IPR007627">
    <property type="entry name" value="RNA_pol_sigma70_r2"/>
</dbReference>
<gene>
    <name evidence="7" type="ORF">BFS30_03455</name>
</gene>
<dbReference type="Gene3D" id="1.10.10.10">
    <property type="entry name" value="Winged helix-like DNA-binding domain superfamily/Winged helix DNA-binding domain"/>
    <property type="match status" value="1"/>
</dbReference>
<dbReference type="InterPro" id="IPR013325">
    <property type="entry name" value="RNA_pol_sigma_r2"/>
</dbReference>
<evidence type="ECO:0000259" key="6">
    <source>
        <dbReference type="Pfam" id="PF08281"/>
    </source>
</evidence>
<reference evidence="7 8" key="1">
    <citation type="submission" date="2016-08" db="EMBL/GenBank/DDBJ databases">
        <authorList>
            <person name="Seilhamer J.J."/>
        </authorList>
    </citation>
    <scope>NUCLEOTIDE SEQUENCE [LARGE SCALE GENOMIC DNA]</scope>
    <source>
        <strain evidence="7 8">DX4</strain>
    </source>
</reference>
<keyword evidence="2" id="KW-0805">Transcription regulation</keyword>
<dbReference type="Gene3D" id="1.10.1740.10">
    <property type="match status" value="1"/>
</dbReference>
<name>A0A1D7QCE0_9SPHI</name>
<evidence type="ECO:0000256" key="3">
    <source>
        <dbReference type="ARBA" id="ARBA00023082"/>
    </source>
</evidence>
<keyword evidence="8" id="KW-1185">Reference proteome</keyword>
<dbReference type="InterPro" id="IPR036388">
    <property type="entry name" value="WH-like_DNA-bd_sf"/>
</dbReference>
<dbReference type="PANTHER" id="PTHR43133:SF46">
    <property type="entry name" value="RNA POLYMERASE SIGMA-70 FACTOR ECF SUBFAMILY"/>
    <property type="match status" value="1"/>
</dbReference>
<evidence type="ECO:0000313" key="7">
    <source>
        <dbReference type="EMBL" id="AOM76295.1"/>
    </source>
</evidence>
<dbReference type="Proteomes" id="UP000094313">
    <property type="component" value="Chromosome"/>
</dbReference>
<accession>A0A1D7QCE0</accession>
<evidence type="ECO:0000259" key="5">
    <source>
        <dbReference type="Pfam" id="PF04542"/>
    </source>
</evidence>
<evidence type="ECO:0000256" key="1">
    <source>
        <dbReference type="ARBA" id="ARBA00010641"/>
    </source>
</evidence>
<dbReference type="Pfam" id="PF08281">
    <property type="entry name" value="Sigma70_r4_2"/>
    <property type="match status" value="1"/>
</dbReference>
<evidence type="ECO:0000313" key="8">
    <source>
        <dbReference type="Proteomes" id="UP000094313"/>
    </source>
</evidence>
<dbReference type="NCBIfam" id="TIGR02937">
    <property type="entry name" value="sigma70-ECF"/>
    <property type="match status" value="1"/>
</dbReference>
<dbReference type="GO" id="GO:0003677">
    <property type="term" value="F:DNA binding"/>
    <property type="evidence" value="ECO:0007669"/>
    <property type="project" value="InterPro"/>
</dbReference>
<proteinExistence type="inferred from homology"/>
<dbReference type="SUPFAM" id="SSF88946">
    <property type="entry name" value="Sigma2 domain of RNA polymerase sigma factors"/>
    <property type="match status" value="1"/>
</dbReference>
<dbReference type="RefSeq" id="WP_069377991.1">
    <property type="nucleotide sequence ID" value="NZ_CP017141.1"/>
</dbReference>
<dbReference type="NCBIfam" id="TIGR02985">
    <property type="entry name" value="Sig70_bacteroi1"/>
    <property type="match status" value="1"/>
</dbReference>
<comment type="similarity">
    <text evidence="1">Belongs to the sigma-70 factor family. ECF subfamily.</text>
</comment>
<dbReference type="Pfam" id="PF04542">
    <property type="entry name" value="Sigma70_r2"/>
    <property type="match status" value="1"/>
</dbReference>
<dbReference type="InterPro" id="IPR014284">
    <property type="entry name" value="RNA_pol_sigma-70_dom"/>
</dbReference>
<feature type="domain" description="RNA polymerase sigma-70 region 2" evidence="5">
    <location>
        <begin position="25"/>
        <end position="90"/>
    </location>
</feature>
<dbReference type="AlphaFoldDB" id="A0A1D7QCE0"/>
<dbReference type="SUPFAM" id="SSF88659">
    <property type="entry name" value="Sigma3 and sigma4 domains of RNA polymerase sigma factors"/>
    <property type="match status" value="1"/>
</dbReference>